<dbReference type="AlphaFoldDB" id="A0A1T4S583"/>
<keyword evidence="2" id="KW-1185">Reference proteome</keyword>
<sequence>MKLKEIYQLAVEMGMEADPRGKQAVERDLRLTRKSYEKLEAEDKAFFDTESLTNPYSDTRILWGDPEKEVKRILVGIDIEAGELLLADRLREKGKEIDLVLAHHPEGRAFAALHQVMHIQSDLLYQWGVPVNIAESIMAGRIKEVMRNIMPYNHQRPVDVARLLEIPLMCCHTPSDNLVTSWLQKYLDEKQPETIADLLKELKTIPEYAEAARQGAGPTIFVGDESRRCGRIFVDMTGGTGGSEDAYDEWAKAGVGTLVGMHISEKHRERAEKARVNVVIAGHIASDSLGMNLFLDRLEAAGIEIIPCSGLIRVKR</sequence>
<keyword evidence="1" id="KW-0378">Hydrolase</keyword>
<protein>
    <submittedName>
        <fullName evidence="1">Putative GTP cyclohydrolase 1 type 2, NIF3 family</fullName>
    </submittedName>
</protein>
<dbReference type="InterPro" id="IPR036069">
    <property type="entry name" value="DUF34/NIF3_sf"/>
</dbReference>
<gene>
    <name evidence="1" type="ORF">SAMN02745885_02426</name>
</gene>
<dbReference type="SUPFAM" id="SSF102705">
    <property type="entry name" value="NIF3 (NGG1p interacting factor 3)-like"/>
    <property type="match status" value="1"/>
</dbReference>
<organism evidence="1 2">
    <name type="scientific">Carboxydocella sporoproducens DSM 16521</name>
    <dbReference type="NCBI Taxonomy" id="1121270"/>
    <lineage>
        <taxon>Bacteria</taxon>
        <taxon>Bacillati</taxon>
        <taxon>Bacillota</taxon>
        <taxon>Clostridia</taxon>
        <taxon>Eubacteriales</taxon>
        <taxon>Clostridiales Family XVI. Incertae Sedis</taxon>
        <taxon>Carboxydocella</taxon>
    </lineage>
</organism>
<accession>A0A1T4S583</accession>
<dbReference type="RefSeq" id="WP_078666415.1">
    <property type="nucleotide sequence ID" value="NZ_FUXM01000042.1"/>
</dbReference>
<evidence type="ECO:0000313" key="1">
    <source>
        <dbReference type="EMBL" id="SKA22981.1"/>
    </source>
</evidence>
<reference evidence="2" key="1">
    <citation type="submission" date="2017-02" db="EMBL/GenBank/DDBJ databases">
        <authorList>
            <person name="Varghese N."/>
            <person name="Submissions S."/>
        </authorList>
    </citation>
    <scope>NUCLEOTIDE SEQUENCE [LARGE SCALE GENOMIC DNA]</scope>
    <source>
        <strain evidence="2">DSM 16521</strain>
    </source>
</reference>
<evidence type="ECO:0000313" key="2">
    <source>
        <dbReference type="Proteomes" id="UP000189933"/>
    </source>
</evidence>
<dbReference type="Proteomes" id="UP000189933">
    <property type="component" value="Unassembled WGS sequence"/>
</dbReference>
<dbReference type="GO" id="GO:0016787">
    <property type="term" value="F:hydrolase activity"/>
    <property type="evidence" value="ECO:0007669"/>
    <property type="project" value="UniProtKB-KW"/>
</dbReference>
<proteinExistence type="predicted"/>
<dbReference type="OrthoDB" id="9798371at2"/>
<dbReference type="EMBL" id="FUXM01000042">
    <property type="protein sequence ID" value="SKA22981.1"/>
    <property type="molecule type" value="Genomic_DNA"/>
</dbReference>
<name>A0A1T4S583_9FIRM</name>